<dbReference type="AlphaFoldDB" id="A0A081PNZ6"/>
<organism evidence="3 4">
    <name type="scientific">Streptococcus mitis</name>
    <dbReference type="NCBI Taxonomy" id="28037"/>
    <lineage>
        <taxon>Bacteria</taxon>
        <taxon>Bacillati</taxon>
        <taxon>Bacillota</taxon>
        <taxon>Bacilli</taxon>
        <taxon>Lactobacillales</taxon>
        <taxon>Streptococcaceae</taxon>
        <taxon>Streptococcus</taxon>
        <taxon>Streptococcus mitis group</taxon>
    </lineage>
</organism>
<dbReference type="InterPro" id="IPR010982">
    <property type="entry name" value="Lambda_DNA-bd_dom_sf"/>
</dbReference>
<reference evidence="3 4" key="1">
    <citation type="submission" date="2014-05" db="EMBL/GenBank/DDBJ databases">
        <authorList>
            <person name="Daugherty S.C."/>
            <person name="Tallon L.J."/>
            <person name="Sadzewicz L."/>
            <person name="Kilian M."/>
            <person name="Tettelin H."/>
        </authorList>
    </citation>
    <scope>NUCLEOTIDE SEQUENCE [LARGE SCALE GENOMIC DNA]</scope>
    <source>
        <strain evidence="3 4">SK1126</strain>
    </source>
</reference>
<dbReference type="PANTHER" id="PTHR46558">
    <property type="entry name" value="TRACRIPTIONAL REGULATORY PROTEIN-RELATED-RELATED"/>
    <property type="match status" value="1"/>
</dbReference>
<dbReference type="Gene3D" id="1.10.260.40">
    <property type="entry name" value="lambda repressor-like DNA-binding domains"/>
    <property type="match status" value="1"/>
</dbReference>
<comment type="caution">
    <text evidence="3">The sequence shown here is derived from an EMBL/GenBank/DDBJ whole genome shotgun (WGS) entry which is preliminary data.</text>
</comment>
<evidence type="ECO:0000313" key="4">
    <source>
        <dbReference type="Proteomes" id="UP000028093"/>
    </source>
</evidence>
<proteinExistence type="predicted"/>
<dbReference type="PANTHER" id="PTHR46558:SF11">
    <property type="entry name" value="HTH-TYPE TRANSCRIPTIONAL REGULATOR XRE"/>
    <property type="match status" value="1"/>
</dbReference>
<accession>A0A081PNZ6</accession>
<dbReference type="SUPFAM" id="SSF47413">
    <property type="entry name" value="lambda repressor-like DNA-binding domains"/>
    <property type="match status" value="1"/>
</dbReference>
<name>A0A081PNZ6_STRMT</name>
<dbReference type="RefSeq" id="WP_033682120.1">
    <property type="nucleotide sequence ID" value="NZ_JASGZR010000016.1"/>
</dbReference>
<gene>
    <name evidence="3" type="ORF">SK1126_1380</name>
</gene>
<protein>
    <submittedName>
        <fullName evidence="3">Helix-turn-helix family protein</fullName>
    </submittedName>
</protein>
<dbReference type="Proteomes" id="UP000028093">
    <property type="component" value="Unassembled WGS sequence"/>
</dbReference>
<dbReference type="PROSITE" id="PS50943">
    <property type="entry name" value="HTH_CROC1"/>
    <property type="match status" value="1"/>
</dbReference>
<evidence type="ECO:0000256" key="1">
    <source>
        <dbReference type="ARBA" id="ARBA00023125"/>
    </source>
</evidence>
<dbReference type="Pfam" id="PF01381">
    <property type="entry name" value="HTH_3"/>
    <property type="match status" value="1"/>
</dbReference>
<evidence type="ECO:0000259" key="2">
    <source>
        <dbReference type="PROSITE" id="PS50943"/>
    </source>
</evidence>
<dbReference type="EMBL" id="JPFT01000006">
    <property type="protein sequence ID" value="KEQ32419.1"/>
    <property type="molecule type" value="Genomic_DNA"/>
</dbReference>
<keyword evidence="1" id="KW-0238">DNA-binding</keyword>
<dbReference type="CDD" id="cd00093">
    <property type="entry name" value="HTH_XRE"/>
    <property type="match status" value="1"/>
</dbReference>
<dbReference type="GO" id="GO:0003677">
    <property type="term" value="F:DNA binding"/>
    <property type="evidence" value="ECO:0007669"/>
    <property type="project" value="UniProtKB-KW"/>
</dbReference>
<dbReference type="PATRIC" id="fig|28037.99.peg.1297"/>
<evidence type="ECO:0000313" key="3">
    <source>
        <dbReference type="EMBL" id="KEQ32419.1"/>
    </source>
</evidence>
<feature type="domain" description="HTH cro/C1-type" evidence="2">
    <location>
        <begin position="6"/>
        <end position="60"/>
    </location>
</feature>
<sequence length="101" mass="11971">MLKGNLKKERLKNRLTQAQVAERLGVSHAQYARWENGGRNPKYETIKKLADIFNTTMEALNGRYDGIEEIVKLLNEYDLTVEDKNEIYNMVEQYLKERKYE</sequence>
<dbReference type="InterPro" id="IPR001387">
    <property type="entry name" value="Cro/C1-type_HTH"/>
</dbReference>
<dbReference type="SMART" id="SM00530">
    <property type="entry name" value="HTH_XRE"/>
    <property type="match status" value="1"/>
</dbReference>